<comment type="caution">
    <text evidence="1">The sequence shown here is derived from an EMBL/GenBank/DDBJ whole genome shotgun (WGS) entry which is preliminary data.</text>
</comment>
<gene>
    <name evidence="1" type="ORF">GCM10009849_30990</name>
</gene>
<reference evidence="2" key="1">
    <citation type="journal article" date="2019" name="Int. J. Syst. Evol. Microbiol.">
        <title>The Global Catalogue of Microorganisms (GCM) 10K type strain sequencing project: providing services to taxonomists for standard genome sequencing and annotation.</title>
        <authorList>
            <consortium name="The Broad Institute Genomics Platform"/>
            <consortium name="The Broad Institute Genome Sequencing Center for Infectious Disease"/>
            <person name="Wu L."/>
            <person name="Ma J."/>
        </authorList>
    </citation>
    <scope>NUCLEOTIDE SEQUENCE [LARGE SCALE GENOMIC DNA]</scope>
    <source>
        <strain evidence="2">JCM 16034</strain>
    </source>
</reference>
<name>A0ABP5NSS7_9MICC</name>
<dbReference type="Proteomes" id="UP001500432">
    <property type="component" value="Unassembled WGS sequence"/>
</dbReference>
<sequence>MRHHNENQHEPGVPETRVSTFMRVMGRLRDVYGPANRRIAQEELRHRPNPEDLRTQHEVDGIEVEVDSEGHRYGVRRDGAGG</sequence>
<dbReference type="RefSeq" id="WP_344300674.1">
    <property type="nucleotide sequence ID" value="NZ_BAAAQW010000010.1"/>
</dbReference>
<proteinExistence type="predicted"/>
<accession>A0ABP5NSS7</accession>
<dbReference type="EMBL" id="BAAAQW010000010">
    <property type="protein sequence ID" value="GAA2202462.1"/>
    <property type="molecule type" value="Genomic_DNA"/>
</dbReference>
<evidence type="ECO:0000313" key="2">
    <source>
        <dbReference type="Proteomes" id="UP001500432"/>
    </source>
</evidence>
<protein>
    <submittedName>
        <fullName evidence="1">Uncharacterized protein</fullName>
    </submittedName>
</protein>
<keyword evidence="2" id="KW-1185">Reference proteome</keyword>
<organism evidence="1 2">
    <name type="scientific">Sinomonas flava</name>
    <dbReference type="NCBI Taxonomy" id="496857"/>
    <lineage>
        <taxon>Bacteria</taxon>
        <taxon>Bacillati</taxon>
        <taxon>Actinomycetota</taxon>
        <taxon>Actinomycetes</taxon>
        <taxon>Micrococcales</taxon>
        <taxon>Micrococcaceae</taxon>
        <taxon>Sinomonas</taxon>
    </lineage>
</organism>
<evidence type="ECO:0000313" key="1">
    <source>
        <dbReference type="EMBL" id="GAA2202462.1"/>
    </source>
</evidence>